<evidence type="ECO:0000313" key="2">
    <source>
        <dbReference type="Proteomes" id="UP000032142"/>
    </source>
</evidence>
<gene>
    <name evidence="1" type="ORF">F383_20400</name>
</gene>
<dbReference type="EMBL" id="KN401825">
    <property type="protein sequence ID" value="KHG14566.1"/>
    <property type="molecule type" value="Genomic_DNA"/>
</dbReference>
<sequence>MADVMNVKVHICDKAEWPM</sequence>
<reference evidence="2" key="1">
    <citation type="submission" date="2014-09" db="EMBL/GenBank/DDBJ databases">
        <authorList>
            <person name="Mudge J."/>
            <person name="Ramaraj T."/>
            <person name="Lindquist I.E."/>
            <person name="Bharti A.K."/>
            <person name="Sundararajan A."/>
            <person name="Cameron C.T."/>
            <person name="Woodward J.E."/>
            <person name="May G.D."/>
            <person name="Brubaker C."/>
            <person name="Broadhvest J."/>
            <person name="Wilkins T.A."/>
        </authorList>
    </citation>
    <scope>NUCLEOTIDE SEQUENCE</scope>
    <source>
        <strain evidence="2">cv. AKA8401</strain>
    </source>
</reference>
<dbReference type="Proteomes" id="UP000032142">
    <property type="component" value="Unassembled WGS sequence"/>
</dbReference>
<name>A0A0B0NTZ1_GOSAR</name>
<protein>
    <submittedName>
        <fullName evidence="1">Uncharacterized protein</fullName>
    </submittedName>
</protein>
<keyword evidence="2" id="KW-1185">Reference proteome</keyword>
<organism evidence="1 2">
    <name type="scientific">Gossypium arboreum</name>
    <name type="common">Tree cotton</name>
    <name type="synonym">Gossypium nanking</name>
    <dbReference type="NCBI Taxonomy" id="29729"/>
    <lineage>
        <taxon>Eukaryota</taxon>
        <taxon>Viridiplantae</taxon>
        <taxon>Streptophyta</taxon>
        <taxon>Embryophyta</taxon>
        <taxon>Tracheophyta</taxon>
        <taxon>Spermatophyta</taxon>
        <taxon>Magnoliopsida</taxon>
        <taxon>eudicotyledons</taxon>
        <taxon>Gunneridae</taxon>
        <taxon>Pentapetalae</taxon>
        <taxon>rosids</taxon>
        <taxon>malvids</taxon>
        <taxon>Malvales</taxon>
        <taxon>Malvaceae</taxon>
        <taxon>Malvoideae</taxon>
        <taxon>Gossypium</taxon>
    </lineage>
</organism>
<dbReference type="AlphaFoldDB" id="A0A0B0NTZ1"/>
<proteinExistence type="predicted"/>
<evidence type="ECO:0000313" key="1">
    <source>
        <dbReference type="EMBL" id="KHG14566.1"/>
    </source>
</evidence>
<accession>A0A0B0NTZ1</accession>